<evidence type="ECO:0000313" key="8">
    <source>
        <dbReference type="Proteomes" id="UP000478892"/>
    </source>
</evidence>
<dbReference type="EMBL" id="WQLV01000001">
    <property type="protein sequence ID" value="MVO14275.1"/>
    <property type="molecule type" value="Genomic_DNA"/>
</dbReference>
<accession>A0A6L6WCK6</accession>
<dbReference type="GO" id="GO:0051539">
    <property type="term" value="F:4 iron, 4 sulfur cluster binding"/>
    <property type="evidence" value="ECO:0007669"/>
    <property type="project" value="UniProtKB-KW"/>
</dbReference>
<proteinExistence type="predicted"/>
<dbReference type="Pfam" id="PF12838">
    <property type="entry name" value="Fer4_7"/>
    <property type="match status" value="1"/>
</dbReference>
<evidence type="ECO:0000256" key="4">
    <source>
        <dbReference type="ARBA" id="ARBA00023004"/>
    </source>
</evidence>
<organism evidence="7 8">
    <name type="scientific">Parasedimentitalea huanghaiensis</name>
    <dbReference type="NCBI Taxonomy" id="2682100"/>
    <lineage>
        <taxon>Bacteria</taxon>
        <taxon>Pseudomonadati</taxon>
        <taxon>Pseudomonadota</taxon>
        <taxon>Alphaproteobacteria</taxon>
        <taxon>Rhodobacterales</taxon>
        <taxon>Paracoccaceae</taxon>
        <taxon>Parasedimentitalea</taxon>
    </lineage>
</organism>
<reference evidence="7 8" key="1">
    <citation type="submission" date="2019-12" db="EMBL/GenBank/DDBJ databases">
        <authorList>
            <person name="Zhang Y.-J."/>
        </authorList>
    </citation>
    <scope>NUCLEOTIDE SEQUENCE [LARGE SCALE GENOMIC DNA]</scope>
    <source>
        <strain evidence="7 8">CY05</strain>
    </source>
</reference>
<keyword evidence="4" id="KW-0408">Iron</keyword>
<keyword evidence="5" id="KW-0411">Iron-sulfur</keyword>
<dbReference type="InterPro" id="IPR004496">
    <property type="entry name" value="NapF"/>
</dbReference>
<keyword evidence="3" id="KW-0677">Repeat</keyword>
<feature type="domain" description="4Fe-4S ferredoxin-type" evidence="6">
    <location>
        <begin position="155"/>
        <end position="184"/>
    </location>
</feature>
<dbReference type="InterPro" id="IPR017896">
    <property type="entry name" value="4Fe4S_Fe-S-bd"/>
</dbReference>
<name>A0A6L6WCK6_9RHOB</name>
<gene>
    <name evidence="7" type="primary">napF</name>
    <name evidence="7" type="ORF">GO984_00470</name>
</gene>
<dbReference type="AlphaFoldDB" id="A0A6L6WCK6"/>
<dbReference type="Gene3D" id="3.30.70.20">
    <property type="match status" value="2"/>
</dbReference>
<protein>
    <submittedName>
        <fullName evidence="7">Ferredoxin-type protein NapF</fullName>
    </submittedName>
</protein>
<dbReference type="GO" id="GO:0005737">
    <property type="term" value="C:cytoplasm"/>
    <property type="evidence" value="ECO:0007669"/>
    <property type="project" value="TreeGrafter"/>
</dbReference>
<keyword evidence="1" id="KW-0004">4Fe-4S</keyword>
<keyword evidence="2" id="KW-0479">Metal-binding</keyword>
<dbReference type="GO" id="GO:0046872">
    <property type="term" value="F:metal ion binding"/>
    <property type="evidence" value="ECO:0007669"/>
    <property type="project" value="UniProtKB-KW"/>
</dbReference>
<dbReference type="InterPro" id="IPR050157">
    <property type="entry name" value="PSI_iron-sulfur_center"/>
</dbReference>
<dbReference type="PROSITE" id="PS00198">
    <property type="entry name" value="4FE4S_FER_1"/>
    <property type="match status" value="2"/>
</dbReference>
<dbReference type="Pfam" id="PF00037">
    <property type="entry name" value="Fer4"/>
    <property type="match status" value="1"/>
</dbReference>
<evidence type="ECO:0000256" key="3">
    <source>
        <dbReference type="ARBA" id="ARBA00022737"/>
    </source>
</evidence>
<feature type="domain" description="4Fe-4S ferredoxin-type" evidence="6">
    <location>
        <begin position="75"/>
        <end position="106"/>
    </location>
</feature>
<comment type="caution">
    <text evidence="7">The sequence shown here is derived from an EMBL/GenBank/DDBJ whole genome shotgun (WGS) entry which is preliminary data.</text>
</comment>
<evidence type="ECO:0000256" key="2">
    <source>
        <dbReference type="ARBA" id="ARBA00022723"/>
    </source>
</evidence>
<dbReference type="PANTHER" id="PTHR24960">
    <property type="entry name" value="PHOTOSYSTEM I IRON-SULFUR CENTER-RELATED"/>
    <property type="match status" value="1"/>
</dbReference>
<feature type="domain" description="4Fe-4S ferredoxin-type" evidence="6">
    <location>
        <begin position="45"/>
        <end position="74"/>
    </location>
</feature>
<dbReference type="CDD" id="cd10564">
    <property type="entry name" value="NapF_like"/>
    <property type="match status" value="1"/>
</dbReference>
<dbReference type="PANTHER" id="PTHR24960:SF46">
    <property type="entry name" value="FERREDOXIN-TYPE PROTEIN NAPF"/>
    <property type="match status" value="1"/>
</dbReference>
<sequence>MALLSGCFSSLWDHPQADLMQQRSFPLRRALFQRSGTQILRPPWSSEQRVLDGCTSCGACLNACPEAILIAGPAGTPKVDFTNGGCTFCGDCVNSCPEAETVFAPRKDEPWAEQGGLLATIGDGCMLSFGISCQICTDSCEPEALRLDLSVRPVGRIKLDTEACTGCGACIEACPEQAISTTTRPSPAPSEETKHA</sequence>
<evidence type="ECO:0000259" key="6">
    <source>
        <dbReference type="PROSITE" id="PS51379"/>
    </source>
</evidence>
<dbReference type="PROSITE" id="PS51379">
    <property type="entry name" value="4FE4S_FER_2"/>
    <property type="match status" value="3"/>
</dbReference>
<dbReference type="NCBIfam" id="TIGR00402">
    <property type="entry name" value="napF"/>
    <property type="match status" value="1"/>
</dbReference>
<evidence type="ECO:0000256" key="1">
    <source>
        <dbReference type="ARBA" id="ARBA00022485"/>
    </source>
</evidence>
<keyword evidence="8" id="KW-1185">Reference proteome</keyword>
<dbReference type="Proteomes" id="UP000478892">
    <property type="component" value="Unassembled WGS sequence"/>
</dbReference>
<evidence type="ECO:0000313" key="7">
    <source>
        <dbReference type="EMBL" id="MVO14275.1"/>
    </source>
</evidence>
<evidence type="ECO:0000256" key="5">
    <source>
        <dbReference type="ARBA" id="ARBA00023014"/>
    </source>
</evidence>
<dbReference type="SUPFAM" id="SSF54862">
    <property type="entry name" value="4Fe-4S ferredoxins"/>
    <property type="match status" value="1"/>
</dbReference>
<dbReference type="InterPro" id="IPR017900">
    <property type="entry name" value="4Fe4S_Fe_S_CS"/>
</dbReference>